<dbReference type="EMBL" id="JARBJD010000023">
    <property type="protein sequence ID" value="KAK2960387.1"/>
    <property type="molecule type" value="Genomic_DNA"/>
</dbReference>
<keyword evidence="4 5" id="KW-0472">Membrane</keyword>
<gene>
    <name evidence="6" type="ORF">BLNAU_4604</name>
</gene>
<keyword evidence="3 5" id="KW-1133">Transmembrane helix</keyword>
<protein>
    <recommendedName>
        <fullName evidence="8">Transmembrane protein</fullName>
    </recommendedName>
</protein>
<evidence type="ECO:0000256" key="3">
    <source>
        <dbReference type="ARBA" id="ARBA00022989"/>
    </source>
</evidence>
<accession>A0ABQ9Y9F5</accession>
<proteinExistence type="predicted"/>
<comment type="caution">
    <text evidence="6">The sequence shown here is derived from an EMBL/GenBank/DDBJ whole genome shotgun (WGS) entry which is preliminary data.</text>
</comment>
<dbReference type="Pfam" id="PF09801">
    <property type="entry name" value="SYS1"/>
    <property type="match status" value="1"/>
</dbReference>
<evidence type="ECO:0000256" key="5">
    <source>
        <dbReference type="SAM" id="Phobius"/>
    </source>
</evidence>
<evidence type="ECO:0008006" key="8">
    <source>
        <dbReference type="Google" id="ProtNLM"/>
    </source>
</evidence>
<dbReference type="PANTHER" id="PTHR12952">
    <property type="entry name" value="SYS1"/>
    <property type="match status" value="1"/>
</dbReference>
<sequence length="160" mass="18009">MKNPKSKSLKTSTIIVRLPIVILLFYVAQFVLSSIFCSATGNFKQIALSPFNYTEFGFNSSAAVCSFCVCLCGFVCTIVIVTLVVQSSNIAWDYVASVYIVHIIVSFIVIRKAPSNWVWWLVIVLGIIVVILLSEVLSWCCCDMRRLRNILPQRDEHPPK</sequence>
<feature type="transmembrane region" description="Helical" evidence="5">
    <location>
        <begin position="61"/>
        <end position="85"/>
    </location>
</feature>
<feature type="transmembrane region" description="Helical" evidence="5">
    <location>
        <begin position="92"/>
        <end position="111"/>
    </location>
</feature>
<feature type="transmembrane region" description="Helical" evidence="5">
    <location>
        <begin position="20"/>
        <end position="41"/>
    </location>
</feature>
<evidence type="ECO:0000313" key="7">
    <source>
        <dbReference type="Proteomes" id="UP001281761"/>
    </source>
</evidence>
<dbReference type="Proteomes" id="UP001281761">
    <property type="component" value="Unassembled WGS sequence"/>
</dbReference>
<evidence type="ECO:0000256" key="2">
    <source>
        <dbReference type="ARBA" id="ARBA00022692"/>
    </source>
</evidence>
<keyword evidence="7" id="KW-1185">Reference proteome</keyword>
<reference evidence="6 7" key="1">
    <citation type="journal article" date="2022" name="bioRxiv">
        <title>Genomics of Preaxostyla Flagellates Illuminates Evolutionary Transitions and the Path Towards Mitochondrial Loss.</title>
        <authorList>
            <person name="Novak L.V.F."/>
            <person name="Treitli S.C."/>
            <person name="Pyrih J."/>
            <person name="Halakuc P."/>
            <person name="Pipaliya S.V."/>
            <person name="Vacek V."/>
            <person name="Brzon O."/>
            <person name="Soukal P."/>
            <person name="Eme L."/>
            <person name="Dacks J.B."/>
            <person name="Karnkowska A."/>
            <person name="Elias M."/>
            <person name="Hampl V."/>
        </authorList>
    </citation>
    <scope>NUCLEOTIDE SEQUENCE [LARGE SCALE GENOMIC DNA]</scope>
    <source>
        <strain evidence="6">NAU3</strain>
        <tissue evidence="6">Gut</tissue>
    </source>
</reference>
<name>A0ABQ9Y9F5_9EUKA</name>
<evidence type="ECO:0000256" key="1">
    <source>
        <dbReference type="ARBA" id="ARBA00004141"/>
    </source>
</evidence>
<evidence type="ECO:0000256" key="4">
    <source>
        <dbReference type="ARBA" id="ARBA00023136"/>
    </source>
</evidence>
<keyword evidence="2 5" id="KW-0812">Transmembrane</keyword>
<evidence type="ECO:0000313" key="6">
    <source>
        <dbReference type="EMBL" id="KAK2960387.1"/>
    </source>
</evidence>
<feature type="transmembrane region" description="Helical" evidence="5">
    <location>
        <begin position="117"/>
        <end position="142"/>
    </location>
</feature>
<organism evidence="6 7">
    <name type="scientific">Blattamonas nauphoetae</name>
    <dbReference type="NCBI Taxonomy" id="2049346"/>
    <lineage>
        <taxon>Eukaryota</taxon>
        <taxon>Metamonada</taxon>
        <taxon>Preaxostyla</taxon>
        <taxon>Oxymonadida</taxon>
        <taxon>Blattamonas</taxon>
    </lineage>
</organism>
<comment type="subcellular location">
    <subcellularLocation>
        <location evidence="1">Membrane</location>
        <topology evidence="1">Multi-pass membrane protein</topology>
    </subcellularLocation>
</comment>
<dbReference type="InterPro" id="IPR019185">
    <property type="entry name" value="Integral_membrane_SYS1-rel"/>
</dbReference>